<dbReference type="PROSITE" id="PS50994">
    <property type="entry name" value="INTEGRASE"/>
    <property type="match status" value="1"/>
</dbReference>
<dbReference type="FunFam" id="1.10.340.70:FF:000001">
    <property type="entry name" value="Retrovirus-related Pol polyprotein from transposon gypsy-like Protein"/>
    <property type="match status" value="1"/>
</dbReference>
<evidence type="ECO:0000256" key="4">
    <source>
        <dbReference type="ARBA" id="ARBA00022722"/>
    </source>
</evidence>
<evidence type="ECO:0008006" key="13">
    <source>
        <dbReference type="Google" id="ProtNLM"/>
    </source>
</evidence>
<keyword evidence="2" id="KW-0808">Transferase</keyword>
<keyword evidence="5" id="KW-0255">Endonuclease</keyword>
<evidence type="ECO:0000256" key="1">
    <source>
        <dbReference type="ARBA" id="ARBA00022670"/>
    </source>
</evidence>
<evidence type="ECO:0000256" key="8">
    <source>
        <dbReference type="ARBA" id="ARBA00023268"/>
    </source>
</evidence>
<keyword evidence="4" id="KW-0540">Nuclease</keyword>
<dbReference type="AlphaFoldDB" id="A0A0K6S782"/>
<evidence type="ECO:0000256" key="9">
    <source>
        <dbReference type="SAM" id="MobiDB-lite"/>
    </source>
</evidence>
<feature type="region of interest" description="Disordered" evidence="9">
    <location>
        <begin position="187"/>
        <end position="276"/>
    </location>
</feature>
<dbReference type="Gene3D" id="3.30.420.10">
    <property type="entry name" value="Ribonuclease H-like superfamily/Ribonuclease H"/>
    <property type="match status" value="1"/>
</dbReference>
<dbReference type="InterPro" id="IPR001584">
    <property type="entry name" value="Integrase_cat-core"/>
</dbReference>
<feature type="domain" description="Integrase catalytic" evidence="11">
    <location>
        <begin position="945"/>
        <end position="1105"/>
    </location>
</feature>
<dbReference type="GO" id="GO:0003964">
    <property type="term" value="F:RNA-directed DNA polymerase activity"/>
    <property type="evidence" value="ECO:0007669"/>
    <property type="project" value="UniProtKB-KW"/>
</dbReference>
<dbReference type="PANTHER" id="PTHR37984">
    <property type="entry name" value="PROTEIN CBG26694"/>
    <property type="match status" value="1"/>
</dbReference>
<dbReference type="Gene3D" id="3.10.10.10">
    <property type="entry name" value="HIV Type 1 Reverse Transcriptase, subunit A, domain 1"/>
    <property type="match status" value="1"/>
</dbReference>
<dbReference type="VEuPathDB" id="CryptoDB:Cvel_3956"/>
<dbReference type="SUPFAM" id="SSF56672">
    <property type="entry name" value="DNA/RNA polymerases"/>
    <property type="match status" value="1"/>
</dbReference>
<feature type="domain" description="Reverse transcriptase" evidence="10">
    <location>
        <begin position="356"/>
        <end position="535"/>
    </location>
</feature>
<protein>
    <recommendedName>
        <fullName evidence="13">Reverse transcriptase</fullName>
    </recommendedName>
</protein>
<dbReference type="GO" id="GO:0008233">
    <property type="term" value="F:peptidase activity"/>
    <property type="evidence" value="ECO:0007669"/>
    <property type="project" value="UniProtKB-KW"/>
</dbReference>
<evidence type="ECO:0000256" key="2">
    <source>
        <dbReference type="ARBA" id="ARBA00022679"/>
    </source>
</evidence>
<dbReference type="PANTHER" id="PTHR37984:SF5">
    <property type="entry name" value="PROTEIN NYNRIN-LIKE"/>
    <property type="match status" value="1"/>
</dbReference>
<dbReference type="Pfam" id="PF00078">
    <property type="entry name" value="RVT_1"/>
    <property type="match status" value="1"/>
</dbReference>
<dbReference type="Pfam" id="PF17921">
    <property type="entry name" value="Integrase_H2C2"/>
    <property type="match status" value="1"/>
</dbReference>
<evidence type="ECO:0000259" key="10">
    <source>
        <dbReference type="PROSITE" id="PS50878"/>
    </source>
</evidence>
<dbReference type="InterPro" id="IPR036397">
    <property type="entry name" value="RNaseH_sf"/>
</dbReference>
<dbReference type="InterPro" id="IPR050951">
    <property type="entry name" value="Retrovirus_Pol_polyprotein"/>
</dbReference>
<dbReference type="Pfam" id="PF00665">
    <property type="entry name" value="rve"/>
    <property type="match status" value="1"/>
</dbReference>
<dbReference type="GO" id="GO:0015074">
    <property type="term" value="P:DNA integration"/>
    <property type="evidence" value="ECO:0007669"/>
    <property type="project" value="InterPro"/>
</dbReference>
<dbReference type="CDD" id="cd01647">
    <property type="entry name" value="RT_LTR"/>
    <property type="match status" value="1"/>
</dbReference>
<dbReference type="GO" id="GO:0006508">
    <property type="term" value="P:proteolysis"/>
    <property type="evidence" value="ECO:0007669"/>
    <property type="project" value="UniProtKB-KW"/>
</dbReference>
<dbReference type="FunFam" id="3.30.70.270:FF:000020">
    <property type="entry name" value="Transposon Tf2-6 polyprotein-like Protein"/>
    <property type="match status" value="1"/>
</dbReference>
<dbReference type="GO" id="GO:0004519">
    <property type="term" value="F:endonuclease activity"/>
    <property type="evidence" value="ECO:0007669"/>
    <property type="project" value="UniProtKB-KW"/>
</dbReference>
<evidence type="ECO:0000256" key="5">
    <source>
        <dbReference type="ARBA" id="ARBA00022759"/>
    </source>
</evidence>
<sequence length="1152" mass="130310">MQTASVGLSALGNNGIPVVGETCAEFLHESVPEKIFKHPVLVTENSEYDVVLGIDFLRSRSDVSFELFRGEKLYMEDLPPFEVWYDDGLKSTKVCAAKRTRVPRWHRSLLQVSVDAPDGSEVLIQKNFPRSHPGLAVPAQLTTVQGGIAVIEVTNISRSKITVGSKTALSFAEPPSHIAAVTAVTAEKRHAGPWSIETTQTAERLERCDRMSSGKPLEVRSGEQAPTHSRSVAPPTFSNTQSADTHPSLRSPFSSRLQTPPKADVPTESSTDLPPIDLEKVISDVPQEMKGEYVGLLGEFGDLWSRGRFDLGELKVGRKPYEVTIPTETSVPIRWQQDRIPYHQREDVKKELDAMQSAGIIQPSHSPWTAPVVLVKKPDGSTRFCLNFRRLNAATKRDLFPLPRIQETLNKLASSSVFSTLDYTSSFHQLSLKEEDREKTAFITPFGLFEFLRMPFGLVNAPALFQRAMTLVLASLPREIALVYVDDVIIFSRSHAEHLQDLREVFTLVRAAGLKLRLEKAQIGKAQVEYLGHTVSARGVRPSRKNTEKVKNWPTPTDRPSLRTFVYLCNYYRTFVEGFARISHPLNQLLRPFDENKQPLPFIWTAVADEAFRELRNRLTEPPILSFPDMHTPFIVKPDACNISIGGVLVQIRDGRESMIAYASRGLQGAELNYGAPEREALAKVFCCRQWRYYLLGSSVFLRVIQTNHKPNLAMQENKLANKKIEKWALELQEYGLQFLHKEGKSHTDADAVSRLPVPRQVEHSTDTGAPLCQHCFLPSDGSTPLKSGFDAAVAGVKVIEAKSTPTHAIVPFLEKVRRSEPTEVEVKDVFEYLQKKSLPEDLQRRRTVLAQESLFELRDGLLYRFSDESEQLYVPPHLRETVLVMHHNHPMAGHAATKKLTARLLTEFWWPGLRKDVRSWVYKCRPCQERRAQAPQRNPQTVPVPTQPFQKVGIDVKGPLPTSRTRGNRFVLVITCALTRWPETFALPEVPTWVVAKILFEEIICRYGFIEELVSDRGTNFLSEIVRELLTLMKVRHHTTTGYHPQANGIPERFNHSWAEGVGKQLDQEKGDWDLYLQPYNAAYRTASHAETGLSPFELLFAHTPKSVLRVQPPPEGARSPPVYYDDYYGFIRQERVQKIDRAVTRAEKER</sequence>
<evidence type="ECO:0000256" key="3">
    <source>
        <dbReference type="ARBA" id="ARBA00022695"/>
    </source>
</evidence>
<keyword evidence="8" id="KW-0511">Multifunctional enzyme</keyword>
<feature type="compositionally biased region" description="Polar residues" evidence="9">
    <location>
        <begin position="224"/>
        <end position="245"/>
    </location>
</feature>
<keyword evidence="3" id="KW-0548">Nucleotidyltransferase</keyword>
<dbReference type="FunFam" id="3.10.10.10:FF:000007">
    <property type="entry name" value="Retrovirus-related Pol polyprotein from transposon 17.6-like Protein"/>
    <property type="match status" value="1"/>
</dbReference>
<dbReference type="InterPro" id="IPR041588">
    <property type="entry name" value="Integrase_H2C2"/>
</dbReference>
<keyword evidence="1" id="KW-0645">Protease</keyword>
<reference evidence="12" key="1">
    <citation type="submission" date="2014-11" db="EMBL/GenBank/DDBJ databases">
        <title>Molecular phylogeny of cliff fern family Woodsiaceae with morphological implications.</title>
        <authorList>
            <person name="Shao Y.-Z."/>
            <person name="Wei R."/>
            <person name="Zhang X.-C."/>
        </authorList>
    </citation>
    <scope>NUCLEOTIDE SEQUENCE</scope>
</reference>
<name>A0A0K6S782_9ALVE</name>
<dbReference type="SUPFAM" id="SSF53098">
    <property type="entry name" value="Ribonuclease H-like"/>
    <property type="match status" value="1"/>
</dbReference>
<dbReference type="InterPro" id="IPR041577">
    <property type="entry name" value="RT_RNaseH_2"/>
</dbReference>
<keyword evidence="6" id="KW-0378">Hydrolase</keyword>
<dbReference type="PROSITE" id="PS50878">
    <property type="entry name" value="RT_POL"/>
    <property type="match status" value="1"/>
</dbReference>
<proteinExistence type="predicted"/>
<dbReference type="InterPro" id="IPR043128">
    <property type="entry name" value="Rev_trsase/Diguanyl_cyclase"/>
</dbReference>
<evidence type="ECO:0000259" key="11">
    <source>
        <dbReference type="PROSITE" id="PS50994"/>
    </source>
</evidence>
<evidence type="ECO:0000256" key="7">
    <source>
        <dbReference type="ARBA" id="ARBA00022918"/>
    </source>
</evidence>
<evidence type="ECO:0000313" key="12">
    <source>
        <dbReference type="EMBL" id="CUC09392.1"/>
    </source>
</evidence>
<accession>A0A0K6S782</accession>
<gene>
    <name evidence="12" type="ORF">Cvel_3956.t1.CR2</name>
</gene>
<dbReference type="InterPro" id="IPR000477">
    <property type="entry name" value="RT_dom"/>
</dbReference>
<dbReference type="GO" id="GO:0003676">
    <property type="term" value="F:nucleic acid binding"/>
    <property type="evidence" value="ECO:0007669"/>
    <property type="project" value="InterPro"/>
</dbReference>
<dbReference type="Pfam" id="PF17919">
    <property type="entry name" value="RT_RNaseH_2"/>
    <property type="match status" value="1"/>
</dbReference>
<evidence type="ECO:0000256" key="6">
    <source>
        <dbReference type="ARBA" id="ARBA00022801"/>
    </source>
</evidence>
<feature type="compositionally biased region" description="Basic and acidic residues" evidence="9">
    <location>
        <begin position="203"/>
        <end position="221"/>
    </location>
</feature>
<dbReference type="InterPro" id="IPR043502">
    <property type="entry name" value="DNA/RNA_pol_sf"/>
</dbReference>
<keyword evidence="7" id="KW-0695">RNA-directed DNA polymerase</keyword>
<dbReference type="CDD" id="cd09274">
    <property type="entry name" value="RNase_HI_RT_Ty3"/>
    <property type="match status" value="1"/>
</dbReference>
<dbReference type="Gene3D" id="3.30.70.270">
    <property type="match status" value="2"/>
</dbReference>
<dbReference type="EMBL" id="CDMZ01000761">
    <property type="protein sequence ID" value="CUC09392.1"/>
    <property type="molecule type" value="Genomic_DNA"/>
</dbReference>
<dbReference type="InterPro" id="IPR012337">
    <property type="entry name" value="RNaseH-like_sf"/>
</dbReference>
<dbReference type="Gene3D" id="1.10.340.70">
    <property type="match status" value="1"/>
</dbReference>
<organism evidence="12">
    <name type="scientific">Chromera velia CCMP2878</name>
    <dbReference type="NCBI Taxonomy" id="1169474"/>
    <lineage>
        <taxon>Eukaryota</taxon>
        <taxon>Sar</taxon>
        <taxon>Alveolata</taxon>
        <taxon>Colpodellida</taxon>
        <taxon>Chromeraceae</taxon>
        <taxon>Chromera</taxon>
    </lineage>
</organism>
<dbReference type="PhylomeDB" id="A0A0K6S782"/>